<dbReference type="AlphaFoldDB" id="A0A1A8UTL0"/>
<reference evidence="2" key="1">
    <citation type="submission" date="2016-05" db="EMBL/GenBank/DDBJ databases">
        <authorList>
            <person name="Lavstsen T."/>
            <person name="Jespersen J.S."/>
        </authorList>
    </citation>
    <scope>NUCLEOTIDE SEQUENCE</scope>
    <source>
        <tissue evidence="2">Brain</tissue>
    </source>
</reference>
<feature type="non-terminal residue" evidence="2">
    <location>
        <position position="1"/>
    </location>
</feature>
<organism evidence="2">
    <name type="scientific">Nothobranchius furzeri</name>
    <name type="common">Turquoise killifish</name>
    <dbReference type="NCBI Taxonomy" id="105023"/>
    <lineage>
        <taxon>Eukaryota</taxon>
        <taxon>Metazoa</taxon>
        <taxon>Chordata</taxon>
        <taxon>Craniata</taxon>
        <taxon>Vertebrata</taxon>
        <taxon>Euteleostomi</taxon>
        <taxon>Actinopterygii</taxon>
        <taxon>Neopterygii</taxon>
        <taxon>Teleostei</taxon>
        <taxon>Neoteleostei</taxon>
        <taxon>Acanthomorphata</taxon>
        <taxon>Ovalentaria</taxon>
        <taxon>Atherinomorphae</taxon>
        <taxon>Cyprinodontiformes</taxon>
        <taxon>Nothobranchiidae</taxon>
        <taxon>Nothobranchius</taxon>
    </lineage>
</organism>
<protein>
    <submittedName>
        <fullName evidence="2">Uncharacterized protein</fullName>
    </submittedName>
</protein>
<dbReference type="EMBL" id="HAEJ01010200">
    <property type="protein sequence ID" value="SBS50657.1"/>
    <property type="molecule type" value="Transcribed_RNA"/>
</dbReference>
<sequence length="69" mass="7325">PGSNSRLEGSATAAYLQASVPRGSKLDPRHSGSKRGLPLGYVGRLIASQCVIISKPKLRAKHPFTPTQN</sequence>
<gene>
    <name evidence="2" type="primary">Nfu_g_1_015691</name>
</gene>
<feature type="region of interest" description="Disordered" evidence="1">
    <location>
        <begin position="1"/>
        <end position="38"/>
    </location>
</feature>
<name>A0A1A8UTL0_NOTFU</name>
<evidence type="ECO:0000313" key="2">
    <source>
        <dbReference type="EMBL" id="SBS50657.1"/>
    </source>
</evidence>
<evidence type="ECO:0000256" key="1">
    <source>
        <dbReference type="SAM" id="MobiDB-lite"/>
    </source>
</evidence>
<proteinExistence type="predicted"/>
<feature type="non-terminal residue" evidence="2">
    <location>
        <position position="69"/>
    </location>
</feature>
<accession>A0A1A8UTL0</accession>
<reference evidence="2" key="2">
    <citation type="submission" date="2016-06" db="EMBL/GenBank/DDBJ databases">
        <title>The genome of a short-lived fish provides insights into sex chromosome evolution and the genetic control of aging.</title>
        <authorList>
            <person name="Reichwald K."/>
            <person name="Felder M."/>
            <person name="Petzold A."/>
            <person name="Koch P."/>
            <person name="Groth M."/>
            <person name="Platzer M."/>
        </authorList>
    </citation>
    <scope>NUCLEOTIDE SEQUENCE</scope>
    <source>
        <tissue evidence="2">Brain</tissue>
    </source>
</reference>